<gene>
    <name evidence="5 8" type="primary">prmC</name>
    <name evidence="8" type="ORF">V4F39_12940</name>
</gene>
<dbReference type="InterPro" id="IPR007848">
    <property type="entry name" value="Small_mtfrase_dom"/>
</dbReference>
<dbReference type="Proteomes" id="UP001336250">
    <property type="component" value="Unassembled WGS sequence"/>
</dbReference>
<dbReference type="Gene3D" id="1.10.8.10">
    <property type="entry name" value="DNA helicase RuvA subunit, C-terminal domain"/>
    <property type="match status" value="1"/>
</dbReference>
<dbReference type="Pfam" id="PF17827">
    <property type="entry name" value="PrmC_N"/>
    <property type="match status" value="1"/>
</dbReference>
<feature type="binding site" evidence="5">
    <location>
        <position position="179"/>
    </location>
    <ligand>
        <name>S-adenosyl-L-methionine</name>
        <dbReference type="ChEBI" id="CHEBI:59789"/>
    </ligand>
</feature>
<evidence type="ECO:0000256" key="4">
    <source>
        <dbReference type="ARBA" id="ARBA00048391"/>
    </source>
</evidence>
<comment type="function">
    <text evidence="5">Methylates the class 1 translation termination release factors RF1/PrfA and RF2/PrfB on the glutamine residue of the universally conserved GGQ motif.</text>
</comment>
<evidence type="ECO:0000259" key="6">
    <source>
        <dbReference type="Pfam" id="PF05175"/>
    </source>
</evidence>
<evidence type="ECO:0000256" key="1">
    <source>
        <dbReference type="ARBA" id="ARBA00022603"/>
    </source>
</evidence>
<dbReference type="NCBIfam" id="TIGR03534">
    <property type="entry name" value="RF_mod_PrmC"/>
    <property type="match status" value="1"/>
</dbReference>
<dbReference type="PANTHER" id="PTHR18895">
    <property type="entry name" value="HEMK METHYLTRANSFERASE"/>
    <property type="match status" value="1"/>
</dbReference>
<dbReference type="SUPFAM" id="SSF53335">
    <property type="entry name" value="S-adenosyl-L-methionine-dependent methyltransferases"/>
    <property type="match status" value="1"/>
</dbReference>
<dbReference type="GO" id="GO:0032259">
    <property type="term" value="P:methylation"/>
    <property type="evidence" value="ECO:0007669"/>
    <property type="project" value="UniProtKB-KW"/>
</dbReference>
<dbReference type="InterPro" id="IPR004556">
    <property type="entry name" value="HemK-like"/>
</dbReference>
<keyword evidence="3 5" id="KW-0949">S-adenosyl-L-methionine</keyword>
<dbReference type="Pfam" id="PF05175">
    <property type="entry name" value="MTS"/>
    <property type="match status" value="1"/>
</dbReference>
<dbReference type="RefSeq" id="WP_332289883.1">
    <property type="nucleotide sequence ID" value="NZ_JAZIBG010000028.1"/>
</dbReference>
<organism evidence="8 9">
    <name type="scientific">Aquincola agrisoli</name>
    <dbReference type="NCBI Taxonomy" id="3119538"/>
    <lineage>
        <taxon>Bacteria</taxon>
        <taxon>Pseudomonadati</taxon>
        <taxon>Pseudomonadota</taxon>
        <taxon>Betaproteobacteria</taxon>
        <taxon>Burkholderiales</taxon>
        <taxon>Sphaerotilaceae</taxon>
        <taxon>Aquincola</taxon>
    </lineage>
</organism>
<keyword evidence="1 5" id="KW-0489">Methyltransferase</keyword>
<dbReference type="EC" id="2.1.1.297" evidence="5"/>
<evidence type="ECO:0000313" key="9">
    <source>
        <dbReference type="Proteomes" id="UP001336250"/>
    </source>
</evidence>
<name>A0AAW9QHF1_9BURK</name>
<evidence type="ECO:0000259" key="7">
    <source>
        <dbReference type="Pfam" id="PF17827"/>
    </source>
</evidence>
<dbReference type="InterPro" id="IPR002052">
    <property type="entry name" value="DNA_methylase_N6_adenine_CS"/>
</dbReference>
<feature type="binding site" evidence="5">
    <location>
        <position position="194"/>
    </location>
    <ligand>
        <name>S-adenosyl-L-methionine</name>
        <dbReference type="ChEBI" id="CHEBI:59789"/>
    </ligand>
</feature>
<dbReference type="InterPro" id="IPR040758">
    <property type="entry name" value="PrmC_N"/>
</dbReference>
<comment type="similarity">
    <text evidence="5">Belongs to the protein N5-glutamine methyltransferase family. PrmC subfamily.</text>
</comment>
<dbReference type="GO" id="GO:0102559">
    <property type="term" value="F:peptide chain release factor N(5)-glutamine methyltransferase activity"/>
    <property type="evidence" value="ECO:0007669"/>
    <property type="project" value="UniProtKB-EC"/>
</dbReference>
<dbReference type="PROSITE" id="PS00092">
    <property type="entry name" value="N6_MTASE"/>
    <property type="match status" value="1"/>
</dbReference>
<comment type="caution">
    <text evidence="8">The sequence shown here is derived from an EMBL/GenBank/DDBJ whole genome shotgun (WGS) entry which is preliminary data.</text>
</comment>
<evidence type="ECO:0000256" key="3">
    <source>
        <dbReference type="ARBA" id="ARBA00022691"/>
    </source>
</evidence>
<dbReference type="AlphaFoldDB" id="A0AAW9QHF1"/>
<evidence type="ECO:0000313" key="8">
    <source>
        <dbReference type="EMBL" id="MEF7614822.1"/>
    </source>
</evidence>
<dbReference type="PANTHER" id="PTHR18895:SF74">
    <property type="entry name" value="MTRF1L RELEASE FACTOR GLUTAMINE METHYLTRANSFERASE"/>
    <property type="match status" value="1"/>
</dbReference>
<reference evidence="8 9" key="1">
    <citation type="submission" date="2024-02" db="EMBL/GenBank/DDBJ databases">
        <title>Genome sequence of Aquincola sp. MAHUQ-54.</title>
        <authorList>
            <person name="Huq M.A."/>
        </authorList>
    </citation>
    <scope>NUCLEOTIDE SEQUENCE [LARGE SCALE GENOMIC DNA]</scope>
    <source>
        <strain evidence="8 9">MAHUQ-54</strain>
    </source>
</reference>
<dbReference type="EMBL" id="JAZIBG010000028">
    <property type="protein sequence ID" value="MEF7614822.1"/>
    <property type="molecule type" value="Genomic_DNA"/>
</dbReference>
<sequence>MAAEPPAAAAPRTVARALADARAAGLGRLDAQLLLAFHLRQPRTWLLTHGDDLLPPVLDAAYAGDCRLRAEGMPLAYLTGQHEFHGLLLEVTPDVLDPRPDTETLVDWALERLAARPAGADRAQVADLGTGSGAIALAIKHGCAAAQVRALDASPGALAVARRNAERLGLEVVFLQADWWEGFAPPLLDLALSNPPYIAGDDPHLPALRHEPRMALTPEGDGLDAIRRIVAGAPPRLRADAWLLLEHGHDQAAAVQALLAAAGFVDIQGRHDLAGHLRCSGGRWPGRA</sequence>
<keyword evidence="9" id="KW-1185">Reference proteome</keyword>
<keyword evidence="2 5" id="KW-0808">Transferase</keyword>
<evidence type="ECO:0000256" key="5">
    <source>
        <dbReference type="HAMAP-Rule" id="MF_02126"/>
    </source>
</evidence>
<dbReference type="Gene3D" id="3.40.50.150">
    <property type="entry name" value="Vaccinia Virus protein VP39"/>
    <property type="match status" value="1"/>
</dbReference>
<accession>A0AAW9QHF1</accession>
<dbReference type="GO" id="GO:0003676">
    <property type="term" value="F:nucleic acid binding"/>
    <property type="evidence" value="ECO:0007669"/>
    <property type="project" value="InterPro"/>
</dbReference>
<dbReference type="NCBIfam" id="TIGR00536">
    <property type="entry name" value="hemK_fam"/>
    <property type="match status" value="1"/>
</dbReference>
<dbReference type="InterPro" id="IPR029063">
    <property type="entry name" value="SAM-dependent_MTases_sf"/>
</dbReference>
<protein>
    <recommendedName>
        <fullName evidence="5">Release factor glutamine methyltransferase</fullName>
        <shortName evidence="5">RF MTase</shortName>
        <ecNumber evidence="5">2.1.1.297</ecNumber>
    </recommendedName>
    <alternativeName>
        <fullName evidence="5">N5-glutamine methyltransferase PrmC</fullName>
    </alternativeName>
    <alternativeName>
        <fullName evidence="5">Protein-(glutamine-N5) MTase PrmC</fullName>
    </alternativeName>
    <alternativeName>
        <fullName evidence="5">Protein-glutamine N-methyltransferase PrmC</fullName>
    </alternativeName>
</protein>
<comment type="catalytic activity">
    <reaction evidence="4 5">
        <text>L-glutaminyl-[peptide chain release factor] + S-adenosyl-L-methionine = N(5)-methyl-L-glutaminyl-[peptide chain release factor] + S-adenosyl-L-homocysteine + H(+)</text>
        <dbReference type="Rhea" id="RHEA:42896"/>
        <dbReference type="Rhea" id="RHEA-COMP:10271"/>
        <dbReference type="Rhea" id="RHEA-COMP:10272"/>
        <dbReference type="ChEBI" id="CHEBI:15378"/>
        <dbReference type="ChEBI" id="CHEBI:30011"/>
        <dbReference type="ChEBI" id="CHEBI:57856"/>
        <dbReference type="ChEBI" id="CHEBI:59789"/>
        <dbReference type="ChEBI" id="CHEBI:61891"/>
        <dbReference type="EC" id="2.1.1.297"/>
    </reaction>
</comment>
<feature type="domain" description="Methyltransferase small" evidence="6">
    <location>
        <begin position="121"/>
        <end position="203"/>
    </location>
</feature>
<feature type="binding site" evidence="5">
    <location>
        <begin position="194"/>
        <end position="197"/>
    </location>
    <ligand>
        <name>substrate</name>
    </ligand>
</feature>
<dbReference type="InterPro" id="IPR019874">
    <property type="entry name" value="RF_methyltr_PrmC"/>
</dbReference>
<proteinExistence type="inferred from homology"/>
<dbReference type="HAMAP" id="MF_02126">
    <property type="entry name" value="RF_methyltr_PrmC"/>
    <property type="match status" value="1"/>
</dbReference>
<evidence type="ECO:0000256" key="2">
    <source>
        <dbReference type="ARBA" id="ARBA00022679"/>
    </source>
</evidence>
<feature type="binding site" evidence="5">
    <location>
        <position position="152"/>
    </location>
    <ligand>
        <name>S-adenosyl-L-methionine</name>
        <dbReference type="ChEBI" id="CHEBI:59789"/>
    </ligand>
</feature>
<feature type="binding site" evidence="5">
    <location>
        <begin position="129"/>
        <end position="133"/>
    </location>
    <ligand>
        <name>S-adenosyl-L-methionine</name>
        <dbReference type="ChEBI" id="CHEBI:59789"/>
    </ligand>
</feature>
<dbReference type="CDD" id="cd02440">
    <property type="entry name" value="AdoMet_MTases"/>
    <property type="match status" value="1"/>
</dbReference>
<feature type="domain" description="Release factor glutamine methyltransferase N-terminal" evidence="7">
    <location>
        <begin position="19"/>
        <end position="80"/>
    </location>
</feature>
<dbReference type="InterPro" id="IPR050320">
    <property type="entry name" value="N5-glutamine_MTase"/>
</dbReference>